<reference evidence="1 2" key="1">
    <citation type="submission" date="2017-02" db="EMBL/GenBank/DDBJ databases">
        <authorList>
            <person name="Peterson S.W."/>
        </authorList>
    </citation>
    <scope>NUCLEOTIDE SEQUENCE [LARGE SCALE GENOMIC DNA]</scope>
    <source>
        <strain evidence="1">C6</strain>
    </source>
</reference>
<dbReference type="GO" id="GO:0034256">
    <property type="term" value="F:chlorophyll(ide) b reductase activity"/>
    <property type="evidence" value="ECO:0007669"/>
    <property type="project" value="TreeGrafter"/>
</dbReference>
<organism evidence="1 2">
    <name type="scientific">Acinetobacter johnsonii</name>
    <dbReference type="NCBI Taxonomy" id="40214"/>
    <lineage>
        <taxon>Bacteria</taxon>
        <taxon>Pseudomonadati</taxon>
        <taxon>Pseudomonadota</taxon>
        <taxon>Gammaproteobacteria</taxon>
        <taxon>Moraxellales</taxon>
        <taxon>Moraxellaceae</taxon>
        <taxon>Acinetobacter</taxon>
    </lineage>
</organism>
<protein>
    <submittedName>
        <fullName evidence="1">Putative oxidoreductase</fullName>
        <ecNumber evidence="1">1.-.-.-</ecNumber>
    </submittedName>
</protein>
<proteinExistence type="predicted"/>
<dbReference type="InterPro" id="IPR002347">
    <property type="entry name" value="SDR_fam"/>
</dbReference>
<dbReference type="Pfam" id="PF00106">
    <property type="entry name" value="adh_short"/>
    <property type="match status" value="1"/>
</dbReference>
<dbReference type="GO" id="GO:0010304">
    <property type="term" value="P:PSII associated light-harvesting complex II catabolic process"/>
    <property type="evidence" value="ECO:0007669"/>
    <property type="project" value="TreeGrafter"/>
</dbReference>
<evidence type="ECO:0000313" key="1">
    <source>
        <dbReference type="EMBL" id="SJX21597.1"/>
    </source>
</evidence>
<dbReference type="Gene3D" id="3.40.50.720">
    <property type="entry name" value="NAD(P)-binding Rossmann-like Domain"/>
    <property type="match status" value="1"/>
</dbReference>
<evidence type="ECO:0000313" key="2">
    <source>
        <dbReference type="Proteomes" id="UP000196240"/>
    </source>
</evidence>
<dbReference type="EC" id="1.-.-.-" evidence="1"/>
<dbReference type="SUPFAM" id="SSF51735">
    <property type="entry name" value="NAD(P)-binding Rossmann-fold domains"/>
    <property type="match status" value="1"/>
</dbReference>
<sequence>MNSKSGCIVITGSSKGIGLGLAQAFLEQQQAVVISGRNSTNLQRTLQQLRHRFPAALIHAVTCDVTQIHEVQTLWDEAIQHFGAVQIWINNAGSCTATLDFKDLAAADIQTVVQTNILGSMFGSQVALNGMLAQGYGQIFNMEGWGTRGEWSAGMTVYATTKRAVGYFSQALFKETKQTNIQVGTLSPGMVATDLLVSSWQNGNVQHWNKMKRLFLFIIDPPEVVCRYLAQRILENKRRHTRIVWMTPLRLLLRFFRPYYWRRNPIKDTALAHLNSK</sequence>
<gene>
    <name evidence="1" type="ORF">ACNJC6_01216</name>
</gene>
<dbReference type="PANTHER" id="PTHR24314">
    <property type="entry name" value="NON-SPECIFIC LIPID TRANSFER PROTEIN-RELATED"/>
    <property type="match status" value="1"/>
</dbReference>
<dbReference type="Proteomes" id="UP000196240">
    <property type="component" value="Unassembled WGS sequence"/>
</dbReference>
<dbReference type="AlphaFoldDB" id="A0A1R7QBI4"/>
<dbReference type="GO" id="GO:0015996">
    <property type="term" value="P:chlorophyll catabolic process"/>
    <property type="evidence" value="ECO:0007669"/>
    <property type="project" value="TreeGrafter"/>
</dbReference>
<dbReference type="PANTHER" id="PTHR24314:SF21">
    <property type="entry name" value="CHLOROPHYLL(IDE) B REDUCTASE NYC1, CHLOROPLASTIC-RELATED"/>
    <property type="match status" value="1"/>
</dbReference>
<dbReference type="RefSeq" id="WP_087011864.1">
    <property type="nucleotide sequence ID" value="NZ_FUUY01000003.1"/>
</dbReference>
<keyword evidence="1" id="KW-0560">Oxidoreductase</keyword>
<dbReference type="InterPro" id="IPR036291">
    <property type="entry name" value="NAD(P)-bd_dom_sf"/>
</dbReference>
<dbReference type="EMBL" id="FUUY01000003">
    <property type="protein sequence ID" value="SJX21597.1"/>
    <property type="molecule type" value="Genomic_DNA"/>
</dbReference>
<accession>A0A1R7QBI4</accession>
<dbReference type="CDD" id="cd05233">
    <property type="entry name" value="SDR_c"/>
    <property type="match status" value="1"/>
</dbReference>
<dbReference type="PRINTS" id="PR00081">
    <property type="entry name" value="GDHRDH"/>
</dbReference>
<name>A0A1R7QBI4_ACIJO</name>
<dbReference type="InterPro" id="IPR052625">
    <property type="entry name" value="Chl_b_Red"/>
</dbReference>